<keyword evidence="1" id="KW-0812">Transmembrane</keyword>
<dbReference type="EMBL" id="KV875098">
    <property type="protein sequence ID" value="OIW28591.1"/>
    <property type="molecule type" value="Genomic_DNA"/>
</dbReference>
<gene>
    <name evidence="2" type="ORF">CONLIGDRAFT_387582</name>
</gene>
<organism evidence="2 3">
    <name type="scientific">Coniochaeta ligniaria NRRL 30616</name>
    <dbReference type="NCBI Taxonomy" id="1408157"/>
    <lineage>
        <taxon>Eukaryota</taxon>
        <taxon>Fungi</taxon>
        <taxon>Dikarya</taxon>
        <taxon>Ascomycota</taxon>
        <taxon>Pezizomycotina</taxon>
        <taxon>Sordariomycetes</taxon>
        <taxon>Sordariomycetidae</taxon>
        <taxon>Coniochaetales</taxon>
        <taxon>Coniochaetaceae</taxon>
        <taxon>Coniochaeta</taxon>
    </lineage>
</organism>
<evidence type="ECO:0000256" key="1">
    <source>
        <dbReference type="SAM" id="Phobius"/>
    </source>
</evidence>
<proteinExistence type="predicted"/>
<accession>A0A1J7ILY8</accession>
<feature type="transmembrane region" description="Helical" evidence="1">
    <location>
        <begin position="6"/>
        <end position="29"/>
    </location>
</feature>
<evidence type="ECO:0000313" key="3">
    <source>
        <dbReference type="Proteomes" id="UP000182658"/>
    </source>
</evidence>
<evidence type="ECO:0008006" key="4">
    <source>
        <dbReference type="Google" id="ProtNLM"/>
    </source>
</evidence>
<feature type="transmembrane region" description="Helical" evidence="1">
    <location>
        <begin position="92"/>
        <end position="110"/>
    </location>
</feature>
<protein>
    <recommendedName>
        <fullName evidence="4">DUF1772-domain-containing protein</fullName>
    </recommendedName>
</protein>
<keyword evidence="3" id="KW-1185">Reference proteome</keyword>
<dbReference type="InParanoid" id="A0A1J7ILY8"/>
<sequence>MLLLSWMQNTLLEAVAVAFISAYATAVSLKSIPKLQKYETQAQKAAEWSRTAEKRLWDTRYTVGAGLIFASVSLLSSLYYTIFVTRQTGPLLLGWPLLLASGAFYATGYMRSFWDSKAKIPLLDEYNEAISDTKTVIDMLGWIGAGWTVIAVCKLGTIFSTEGSSPSP</sequence>
<keyword evidence="1" id="KW-0472">Membrane</keyword>
<keyword evidence="1" id="KW-1133">Transmembrane helix</keyword>
<dbReference type="AlphaFoldDB" id="A0A1J7ILY8"/>
<dbReference type="OrthoDB" id="5405107at2759"/>
<reference evidence="2 3" key="1">
    <citation type="submission" date="2016-10" db="EMBL/GenBank/DDBJ databases">
        <title>Draft genome sequence of Coniochaeta ligniaria NRRL30616, a lignocellulolytic fungus for bioabatement of inhibitors in plant biomass hydrolysates.</title>
        <authorList>
            <consortium name="DOE Joint Genome Institute"/>
            <person name="Jimenez D.J."/>
            <person name="Hector R.E."/>
            <person name="Riley R."/>
            <person name="Sun H."/>
            <person name="Grigoriev I.V."/>
            <person name="Van Elsas J.D."/>
            <person name="Nichols N.N."/>
        </authorList>
    </citation>
    <scope>NUCLEOTIDE SEQUENCE [LARGE SCALE GENOMIC DNA]</scope>
    <source>
        <strain evidence="2 3">NRRL 30616</strain>
    </source>
</reference>
<name>A0A1J7ILY8_9PEZI</name>
<feature type="transmembrane region" description="Helical" evidence="1">
    <location>
        <begin position="61"/>
        <end position="80"/>
    </location>
</feature>
<dbReference type="Proteomes" id="UP000182658">
    <property type="component" value="Unassembled WGS sequence"/>
</dbReference>
<evidence type="ECO:0000313" key="2">
    <source>
        <dbReference type="EMBL" id="OIW28591.1"/>
    </source>
</evidence>